<dbReference type="AlphaFoldDB" id="A0A2M4C9Q8"/>
<reference evidence="2" key="1">
    <citation type="submission" date="2018-01" db="EMBL/GenBank/DDBJ databases">
        <title>An insight into the sialome of Amazonian anophelines.</title>
        <authorList>
            <person name="Ribeiro J.M."/>
            <person name="Scarpassa V."/>
            <person name="Calvo E."/>
        </authorList>
    </citation>
    <scope>NUCLEOTIDE SEQUENCE</scope>
    <source>
        <tissue evidence="2">Salivary glands</tissue>
    </source>
</reference>
<dbReference type="EMBL" id="GGFJ01012913">
    <property type="protein sequence ID" value="MBW62054.1"/>
    <property type="molecule type" value="Transcribed_RNA"/>
</dbReference>
<proteinExistence type="predicted"/>
<evidence type="ECO:0000256" key="1">
    <source>
        <dbReference type="SAM" id="SignalP"/>
    </source>
</evidence>
<protein>
    <submittedName>
        <fullName evidence="2">Putative secreted protein</fullName>
    </submittedName>
</protein>
<feature type="chain" id="PRO_5014876054" evidence="1">
    <location>
        <begin position="33"/>
        <end position="91"/>
    </location>
</feature>
<accession>A0A2M4C9Q8</accession>
<evidence type="ECO:0000313" key="2">
    <source>
        <dbReference type="EMBL" id="MBW62054.1"/>
    </source>
</evidence>
<sequence>MRKWQHRTSAGNYFTLAIVLTVADVLLPPVEAENVALRCSFNRRRSPARWPTGWIGRGRSAPFAKHFQLQFASFWVRLDYREFLIGPSNRC</sequence>
<organism evidence="2">
    <name type="scientific">Anopheles marajoara</name>
    <dbReference type="NCBI Taxonomy" id="58244"/>
    <lineage>
        <taxon>Eukaryota</taxon>
        <taxon>Metazoa</taxon>
        <taxon>Ecdysozoa</taxon>
        <taxon>Arthropoda</taxon>
        <taxon>Hexapoda</taxon>
        <taxon>Insecta</taxon>
        <taxon>Pterygota</taxon>
        <taxon>Neoptera</taxon>
        <taxon>Endopterygota</taxon>
        <taxon>Diptera</taxon>
        <taxon>Nematocera</taxon>
        <taxon>Culicoidea</taxon>
        <taxon>Culicidae</taxon>
        <taxon>Anophelinae</taxon>
        <taxon>Anopheles</taxon>
    </lineage>
</organism>
<feature type="signal peptide" evidence="1">
    <location>
        <begin position="1"/>
        <end position="32"/>
    </location>
</feature>
<name>A0A2M4C9Q8_9DIPT</name>
<keyword evidence="1" id="KW-0732">Signal</keyword>